<evidence type="ECO:0000313" key="3">
    <source>
        <dbReference type="EMBL" id="CAI8039283.1"/>
    </source>
</evidence>
<dbReference type="CDD" id="cd00958">
    <property type="entry name" value="DhnA"/>
    <property type="match status" value="1"/>
</dbReference>
<dbReference type="Pfam" id="PF01791">
    <property type="entry name" value="DeoC"/>
    <property type="match status" value="1"/>
</dbReference>
<sequence length="569" mass="61630">MKDGKMLCIPMDHGISNGPIPGLEDPHSIIYRCQDHGLSSVIVNKGIIRTMPEPARIGVLVHFSSSTSLSTSPNRKMLTGTVEEALRLGADGVSLHINIGGKEEPEMLEQLGRTAGQCHLWNMPLLAMMYPRGENVKDPHDPEIVAHAARIGAECGADIVKTVYTGDVDSFSKIVKSTPVPVVIAGGPTAETDMEILQMTEDAMSAGAKGVTYGRNIFAHKNPPGMELIIEPDVPDDRLPEFLAQLTAEGIGTVYLDPAKLGGLKFETVYPSPAADYTVGTENAAEDKKRGMMFEVLSNQDIDDVLVSAEKGLDFVIVAVKDWKIIPLENIIAKLHKIDTRIFALAHSAREARKMFSILEVGVDGVIFITSSINEVREAQVDLGARSFQLRPAKIVKIQEVGDGERVCVDTASILRLGEGMLVGNRSNFLFLVHNESVGSSFTSPRPFRVNAGAVHCYTLSPDGTTSYLSEIEMGSEVLVLDSSGRARRAAVGRSKIERRPMLMIKATVDGEVGGIISQDAETIRFVRPDGELVSVTHLKKGDTVLVHSKAAAGRHFGMEVADEYILEK</sequence>
<dbReference type="InterPro" id="IPR056179">
    <property type="entry name" value="DHQS_C"/>
</dbReference>
<dbReference type="InterPro" id="IPR013785">
    <property type="entry name" value="Aldolase_TIM"/>
</dbReference>
<proteinExistence type="predicted"/>
<dbReference type="PANTHER" id="PTHR47916:SF1">
    <property type="entry name" value="3-HYDROXY-5-PHOSPHONOOXYPENTANE-2,4-DIONE THIOLASE"/>
    <property type="match status" value="1"/>
</dbReference>
<evidence type="ECO:0000259" key="2">
    <source>
        <dbReference type="Pfam" id="PF26558"/>
    </source>
</evidence>
<name>A0AA35T0K6_GEOBA</name>
<reference evidence="3" key="1">
    <citation type="submission" date="2023-03" db="EMBL/GenBank/DDBJ databases">
        <authorList>
            <person name="Steffen K."/>
            <person name="Cardenas P."/>
        </authorList>
    </citation>
    <scope>NUCLEOTIDE SEQUENCE</scope>
</reference>
<dbReference type="SUPFAM" id="SSF51569">
    <property type="entry name" value="Aldolase"/>
    <property type="match status" value="1"/>
</dbReference>
<accession>A0AA35T0K6</accession>
<dbReference type="InterPro" id="IPR002915">
    <property type="entry name" value="DeoC/FbaB/LacD_aldolase"/>
</dbReference>
<keyword evidence="4" id="KW-1185">Reference proteome</keyword>
<comment type="caution">
    <text evidence="3">The sequence shown here is derived from an EMBL/GenBank/DDBJ whole genome shotgun (WGS) entry which is preliminary data.</text>
</comment>
<evidence type="ECO:0000313" key="4">
    <source>
        <dbReference type="Proteomes" id="UP001174909"/>
    </source>
</evidence>
<dbReference type="EMBL" id="CASHTH010003031">
    <property type="protein sequence ID" value="CAI8039283.1"/>
    <property type="molecule type" value="Genomic_DNA"/>
</dbReference>
<protein>
    <submittedName>
        <fullName evidence="3">3-dehydroquinate synthase</fullName>
    </submittedName>
</protein>
<dbReference type="GO" id="GO:0016491">
    <property type="term" value="F:oxidoreductase activity"/>
    <property type="evidence" value="ECO:0007669"/>
    <property type="project" value="InterPro"/>
</dbReference>
<dbReference type="InterPro" id="IPR041720">
    <property type="entry name" value="FbaB-like"/>
</dbReference>
<dbReference type="AlphaFoldDB" id="A0AA35T0K6"/>
<dbReference type="Pfam" id="PF01959">
    <property type="entry name" value="DHQS"/>
    <property type="match status" value="1"/>
</dbReference>
<feature type="domain" description="3-dehydroquinate synthase C-terminal" evidence="2">
    <location>
        <begin position="393"/>
        <end position="569"/>
    </location>
</feature>
<feature type="domain" description="3-dehydroquinate synthase N-terminal" evidence="1">
    <location>
        <begin position="282"/>
        <end position="379"/>
    </location>
</feature>
<dbReference type="InterPro" id="IPR030960">
    <property type="entry name" value="DHQS/DOIS_N"/>
</dbReference>
<dbReference type="GO" id="GO:0004332">
    <property type="term" value="F:fructose-bisphosphate aldolase activity"/>
    <property type="evidence" value="ECO:0007669"/>
    <property type="project" value="InterPro"/>
</dbReference>
<dbReference type="Gene3D" id="3.20.20.70">
    <property type="entry name" value="Aldolase class I"/>
    <property type="match status" value="1"/>
</dbReference>
<dbReference type="SMART" id="SM01133">
    <property type="entry name" value="DeoC"/>
    <property type="match status" value="1"/>
</dbReference>
<dbReference type="Proteomes" id="UP001174909">
    <property type="component" value="Unassembled WGS sequence"/>
</dbReference>
<dbReference type="InterPro" id="IPR050456">
    <property type="entry name" value="DeoC/FbaB_aldolase"/>
</dbReference>
<dbReference type="GO" id="GO:0009073">
    <property type="term" value="P:aromatic amino acid family biosynthetic process"/>
    <property type="evidence" value="ECO:0007669"/>
    <property type="project" value="InterPro"/>
</dbReference>
<gene>
    <name evidence="3" type="ORF">GBAR_LOCUS21837</name>
</gene>
<dbReference type="NCBIfam" id="NF005556">
    <property type="entry name" value="PRK07226.1"/>
    <property type="match status" value="1"/>
</dbReference>
<evidence type="ECO:0000259" key="1">
    <source>
        <dbReference type="Pfam" id="PF01959"/>
    </source>
</evidence>
<dbReference type="Pfam" id="PF26558">
    <property type="entry name" value="DHQS_2nd"/>
    <property type="match status" value="1"/>
</dbReference>
<dbReference type="PANTHER" id="PTHR47916">
    <property type="entry name" value="FRUCTOSE-BISPHOSPHATE ALDOLASE CLASS 1"/>
    <property type="match status" value="1"/>
</dbReference>
<dbReference type="GO" id="GO:0003856">
    <property type="term" value="F:3-dehydroquinate synthase activity"/>
    <property type="evidence" value="ECO:0007669"/>
    <property type="project" value="InterPro"/>
</dbReference>
<organism evidence="3 4">
    <name type="scientific">Geodia barretti</name>
    <name type="common">Barrett's horny sponge</name>
    <dbReference type="NCBI Taxonomy" id="519541"/>
    <lineage>
        <taxon>Eukaryota</taxon>
        <taxon>Metazoa</taxon>
        <taxon>Porifera</taxon>
        <taxon>Demospongiae</taxon>
        <taxon>Heteroscleromorpha</taxon>
        <taxon>Tetractinellida</taxon>
        <taxon>Astrophorina</taxon>
        <taxon>Geodiidae</taxon>
        <taxon>Geodia</taxon>
    </lineage>
</organism>